<evidence type="ECO:0000313" key="2">
    <source>
        <dbReference type="EMBL" id="PZQ22248.1"/>
    </source>
</evidence>
<proteinExistence type="predicted"/>
<evidence type="ECO:0000256" key="1">
    <source>
        <dbReference type="SAM" id="Phobius"/>
    </source>
</evidence>
<feature type="transmembrane region" description="Helical" evidence="1">
    <location>
        <begin position="479"/>
        <end position="497"/>
    </location>
</feature>
<feature type="transmembrane region" description="Helical" evidence="1">
    <location>
        <begin position="353"/>
        <end position="369"/>
    </location>
</feature>
<protein>
    <submittedName>
        <fullName evidence="2">Uncharacterized protein</fullName>
    </submittedName>
</protein>
<feature type="transmembrane region" description="Helical" evidence="1">
    <location>
        <begin position="105"/>
        <end position="123"/>
    </location>
</feature>
<feature type="transmembrane region" description="Helical" evidence="1">
    <location>
        <begin position="12"/>
        <end position="33"/>
    </location>
</feature>
<feature type="transmembrane region" description="Helical" evidence="1">
    <location>
        <begin position="193"/>
        <end position="212"/>
    </location>
</feature>
<name>A0A2W5L3Y4_SPHMC</name>
<keyword evidence="1" id="KW-0812">Transmembrane</keyword>
<feature type="transmembrane region" description="Helical" evidence="1">
    <location>
        <begin position="308"/>
        <end position="341"/>
    </location>
</feature>
<accession>A0A2W5L3Y4</accession>
<feature type="transmembrane region" description="Helical" evidence="1">
    <location>
        <begin position="54"/>
        <end position="85"/>
    </location>
</feature>
<dbReference type="EMBL" id="QFPJ01000016">
    <property type="protein sequence ID" value="PZQ22248.1"/>
    <property type="molecule type" value="Genomic_DNA"/>
</dbReference>
<keyword evidence="1" id="KW-0472">Membrane</keyword>
<feature type="transmembrane region" description="Helical" evidence="1">
    <location>
        <begin position="169"/>
        <end position="187"/>
    </location>
</feature>
<feature type="transmembrane region" description="Helical" evidence="1">
    <location>
        <begin position="517"/>
        <end position="535"/>
    </location>
</feature>
<dbReference type="AlphaFoldDB" id="A0A2W5L3Y4"/>
<sequence length="691" mass="75097">MTYFAQDIAGFAFGTLFAALVFILPAFASLLLIERLGRTRGFPPVGGGWQRAGWALILALAILPALDALAIRAIGIGGTLALHAVPVLAAIPLYRRPAFRVDRPFAALVLLWWLLVAVAVVDVDSGDRLYQSLIVFDMVKHAATVESIAQYGLPLHDPFYARAEPAGYYYYYYVWGALVRWIAGGLVDSRMAFAATAFWSGLTFVALLWRVAKDAALIRIGRDRRVLLICALLCFVTGLDLVPVLLDFFLTGAAPRQVDYWNEEVRFALTSMMWVPHHLGSFMAVWAGVLLLTRAATPRPSRPIPPPLRLALAGLAGACFTTAFGMSAWIALGAAPALLLWTLVETYRGRPQLLLYAAVAALAALLLAAPQLADLIRGRVGDGFPVDLWIRRVSGFQYGNAGTAQALLVLALLPIGYALEFGLFALGANVYLRLYGRSKTAAPAVGHPVRAFLLIGFVTSLLIATFVKSSIINNDLGWRIIWFAQFAAMVWTAAVVQHMAPRSPLSPPRFGVLNPRAAWWIVLFIGVAGNAWDMAGLRTRFADPAGALPDPVNREPRDDMAQRRAYDWANARLPHDAILQHNPALRLRLFDFGLYGRNRVALADGAANLFGTSAAMTADRLAAIRPIFERPLTAAQMAATARANHIDYLIFIAADPVWQGAGGPPHPLTCLYRNARVCIVDVASIGKGASD</sequence>
<feature type="transmembrane region" description="Helical" evidence="1">
    <location>
        <begin position="274"/>
        <end position="296"/>
    </location>
</feature>
<gene>
    <name evidence="2" type="ORF">DI569_08695</name>
</gene>
<comment type="caution">
    <text evidence="2">The sequence shown here is derived from an EMBL/GenBank/DDBJ whole genome shotgun (WGS) entry which is preliminary data.</text>
</comment>
<dbReference type="Proteomes" id="UP000248597">
    <property type="component" value="Unassembled WGS sequence"/>
</dbReference>
<reference evidence="2 3" key="1">
    <citation type="submission" date="2017-08" db="EMBL/GenBank/DDBJ databases">
        <title>Infants hospitalized years apart are colonized by the same room-sourced microbial strains.</title>
        <authorList>
            <person name="Brooks B."/>
            <person name="Olm M.R."/>
            <person name="Firek B.A."/>
            <person name="Baker R."/>
            <person name="Thomas B.C."/>
            <person name="Morowitz M.J."/>
            <person name="Banfield J.F."/>
        </authorList>
    </citation>
    <scope>NUCLEOTIDE SEQUENCE [LARGE SCALE GENOMIC DNA]</scope>
    <source>
        <strain evidence="2">S2_005_003_R2_47</strain>
    </source>
</reference>
<feature type="transmembrane region" description="Helical" evidence="1">
    <location>
        <begin position="406"/>
        <end position="428"/>
    </location>
</feature>
<feature type="transmembrane region" description="Helical" evidence="1">
    <location>
        <begin position="448"/>
        <end position="467"/>
    </location>
</feature>
<evidence type="ECO:0000313" key="3">
    <source>
        <dbReference type="Proteomes" id="UP000248597"/>
    </source>
</evidence>
<organism evidence="2 3">
    <name type="scientific">Sphingopyxis macrogoltabida</name>
    <name type="common">Sphingomonas macrogoltabidus</name>
    <dbReference type="NCBI Taxonomy" id="33050"/>
    <lineage>
        <taxon>Bacteria</taxon>
        <taxon>Pseudomonadati</taxon>
        <taxon>Pseudomonadota</taxon>
        <taxon>Alphaproteobacteria</taxon>
        <taxon>Sphingomonadales</taxon>
        <taxon>Sphingomonadaceae</taxon>
        <taxon>Sphingopyxis</taxon>
    </lineage>
</organism>
<keyword evidence="1" id="KW-1133">Transmembrane helix</keyword>
<feature type="transmembrane region" description="Helical" evidence="1">
    <location>
        <begin position="226"/>
        <end position="254"/>
    </location>
</feature>